<dbReference type="AlphaFoldDB" id="A0A9X0WDK9"/>
<dbReference type="Pfam" id="PF13778">
    <property type="entry name" value="DUF4174"/>
    <property type="match status" value="1"/>
</dbReference>
<dbReference type="EMBL" id="NRRY01000079">
    <property type="protein sequence ID" value="MBK1621504.1"/>
    <property type="molecule type" value="Genomic_DNA"/>
</dbReference>
<evidence type="ECO:0000256" key="1">
    <source>
        <dbReference type="ARBA" id="ARBA00022729"/>
    </source>
</evidence>
<evidence type="ECO:0000259" key="2">
    <source>
        <dbReference type="Pfam" id="PF13778"/>
    </source>
</evidence>
<name>A0A9X0WDK9_9GAMM</name>
<dbReference type="Proteomes" id="UP001138768">
    <property type="component" value="Unassembled WGS sequence"/>
</dbReference>
<accession>A0A9X0WDK9</accession>
<keyword evidence="1" id="KW-0732">Signal</keyword>
<dbReference type="InterPro" id="IPR025232">
    <property type="entry name" value="DUF4174"/>
</dbReference>
<proteinExistence type="predicted"/>
<feature type="domain" description="DUF4174" evidence="2">
    <location>
        <begin position="22"/>
        <end position="129"/>
    </location>
</feature>
<comment type="caution">
    <text evidence="3">The sequence shown here is derived from an EMBL/GenBank/DDBJ whole genome shotgun (WGS) entry which is preliminary data.</text>
</comment>
<protein>
    <recommendedName>
        <fullName evidence="2">DUF4174 domain-containing protein</fullName>
    </recommendedName>
</protein>
<evidence type="ECO:0000313" key="4">
    <source>
        <dbReference type="Proteomes" id="UP001138768"/>
    </source>
</evidence>
<keyword evidence="4" id="KW-1185">Reference proteome</keyword>
<gene>
    <name evidence="3" type="ORF">CKO42_24450</name>
</gene>
<reference evidence="3 4" key="1">
    <citation type="journal article" date="2020" name="Microorganisms">
        <title>Osmotic Adaptation and Compatible Solute Biosynthesis of Phototrophic Bacteria as Revealed from Genome Analyses.</title>
        <authorList>
            <person name="Imhoff J.F."/>
            <person name="Rahn T."/>
            <person name="Kunzel S."/>
            <person name="Keller A."/>
            <person name="Neulinger S.C."/>
        </authorList>
    </citation>
    <scope>NUCLEOTIDE SEQUENCE [LARGE SCALE GENOMIC DNA]</scope>
    <source>
        <strain evidence="3 4">DSM 25653</strain>
    </source>
</reference>
<organism evidence="3 4">
    <name type="scientific">Lamprobacter modestohalophilus</name>
    <dbReference type="NCBI Taxonomy" id="1064514"/>
    <lineage>
        <taxon>Bacteria</taxon>
        <taxon>Pseudomonadati</taxon>
        <taxon>Pseudomonadota</taxon>
        <taxon>Gammaproteobacteria</taxon>
        <taxon>Chromatiales</taxon>
        <taxon>Chromatiaceae</taxon>
        <taxon>Lamprobacter</taxon>
    </lineage>
</organism>
<sequence>MASTLLMAEPLDQGADRPLGALASLRWQYRIILVDAQIPDAVARLRVEQPALDERDILWFVRDRGQVQTNYQGPLDPGLAQELEQRFFSQSDAAVFLIGKDGGLKASADRLDLPALFERIDAMPMRRREMEAAD</sequence>
<evidence type="ECO:0000313" key="3">
    <source>
        <dbReference type="EMBL" id="MBK1621504.1"/>
    </source>
</evidence>